<comment type="caution">
    <text evidence="2">The sequence shown here is derived from an EMBL/GenBank/DDBJ whole genome shotgun (WGS) entry which is preliminary data.</text>
</comment>
<evidence type="ECO:0000259" key="1">
    <source>
        <dbReference type="PROSITE" id="PS51186"/>
    </source>
</evidence>
<proteinExistence type="predicted"/>
<accession>A0A6V8LHU2</accession>
<dbReference type="InterPro" id="IPR051554">
    <property type="entry name" value="Acetyltransferase_Eis"/>
</dbReference>
<reference evidence="2 3" key="1">
    <citation type="submission" date="2020-03" db="EMBL/GenBank/DDBJ databases">
        <title>Whole genome shotgun sequence of Phytohabitans rumicis NBRC 108638.</title>
        <authorList>
            <person name="Komaki H."/>
            <person name="Tamura T."/>
        </authorList>
    </citation>
    <scope>NUCLEOTIDE SEQUENCE [LARGE SCALE GENOMIC DNA]</scope>
    <source>
        <strain evidence="2 3">NBRC 108638</strain>
    </source>
</reference>
<dbReference type="Pfam" id="PF00583">
    <property type="entry name" value="Acetyltransf_1"/>
    <property type="match status" value="1"/>
</dbReference>
<dbReference type="EMBL" id="BLPG01000001">
    <property type="protein sequence ID" value="GFJ93677.1"/>
    <property type="molecule type" value="Genomic_DNA"/>
</dbReference>
<protein>
    <recommendedName>
        <fullName evidence="1">N-acetyltransferase domain-containing protein</fullName>
    </recommendedName>
</protein>
<dbReference type="CDD" id="cd04301">
    <property type="entry name" value="NAT_SF"/>
    <property type="match status" value="1"/>
</dbReference>
<evidence type="ECO:0000313" key="3">
    <source>
        <dbReference type="Proteomes" id="UP000482960"/>
    </source>
</evidence>
<feature type="domain" description="N-acetyltransferase" evidence="1">
    <location>
        <begin position="1"/>
        <end position="123"/>
    </location>
</feature>
<dbReference type="GO" id="GO:0034069">
    <property type="term" value="F:aminoglycoside N-acetyltransferase activity"/>
    <property type="evidence" value="ECO:0007669"/>
    <property type="project" value="TreeGrafter"/>
</dbReference>
<evidence type="ECO:0000313" key="2">
    <source>
        <dbReference type="EMBL" id="GFJ93677.1"/>
    </source>
</evidence>
<dbReference type="SUPFAM" id="SSF55729">
    <property type="entry name" value="Acyl-CoA N-acyltransferases (Nat)"/>
    <property type="match status" value="1"/>
</dbReference>
<sequence length="123" mass="13341">MTEYVDAYAGPLGIEGDLSRVVDREMGFAYPDVTRLAGIVDGRMVGTCTLSLGTDVAALYCIATDPGFRRRGIATALTLDALRIARLTGRRIATLQSSSEGALVYRRIGFETVGRYQRFAFPA</sequence>
<dbReference type="GO" id="GO:0030649">
    <property type="term" value="P:aminoglycoside antibiotic catabolic process"/>
    <property type="evidence" value="ECO:0007669"/>
    <property type="project" value="TreeGrafter"/>
</dbReference>
<dbReference type="PANTHER" id="PTHR37817">
    <property type="entry name" value="N-ACETYLTRANSFERASE EIS"/>
    <property type="match status" value="1"/>
</dbReference>
<dbReference type="InterPro" id="IPR000182">
    <property type="entry name" value="GNAT_dom"/>
</dbReference>
<dbReference type="Proteomes" id="UP000482960">
    <property type="component" value="Unassembled WGS sequence"/>
</dbReference>
<dbReference type="InterPro" id="IPR016181">
    <property type="entry name" value="Acyl_CoA_acyltransferase"/>
</dbReference>
<keyword evidence="3" id="KW-1185">Reference proteome</keyword>
<dbReference type="Gene3D" id="3.40.630.30">
    <property type="match status" value="1"/>
</dbReference>
<reference evidence="2 3" key="2">
    <citation type="submission" date="2020-03" db="EMBL/GenBank/DDBJ databases">
        <authorList>
            <person name="Ichikawa N."/>
            <person name="Kimura A."/>
            <person name="Kitahashi Y."/>
            <person name="Uohara A."/>
        </authorList>
    </citation>
    <scope>NUCLEOTIDE SEQUENCE [LARGE SCALE GENOMIC DNA]</scope>
    <source>
        <strain evidence="2 3">NBRC 108638</strain>
    </source>
</reference>
<dbReference type="PANTHER" id="PTHR37817:SF1">
    <property type="entry name" value="N-ACETYLTRANSFERASE EIS"/>
    <property type="match status" value="1"/>
</dbReference>
<gene>
    <name evidence="2" type="ORF">Prum_073190</name>
</gene>
<dbReference type="RefSeq" id="WP_173080405.1">
    <property type="nucleotide sequence ID" value="NZ_BLPG01000001.1"/>
</dbReference>
<name>A0A6V8LHU2_9ACTN</name>
<dbReference type="PROSITE" id="PS51186">
    <property type="entry name" value="GNAT"/>
    <property type="match status" value="1"/>
</dbReference>
<dbReference type="AlphaFoldDB" id="A0A6V8LHU2"/>
<organism evidence="2 3">
    <name type="scientific">Phytohabitans rumicis</name>
    <dbReference type="NCBI Taxonomy" id="1076125"/>
    <lineage>
        <taxon>Bacteria</taxon>
        <taxon>Bacillati</taxon>
        <taxon>Actinomycetota</taxon>
        <taxon>Actinomycetes</taxon>
        <taxon>Micromonosporales</taxon>
        <taxon>Micromonosporaceae</taxon>
    </lineage>
</organism>